<comment type="cofactor">
    <cofactor evidence="1 7">
        <name>heme</name>
        <dbReference type="ChEBI" id="CHEBI:30413"/>
    </cofactor>
</comment>
<evidence type="ECO:0000256" key="7">
    <source>
        <dbReference type="PIRSR" id="PIRSR602403-1"/>
    </source>
</evidence>
<protein>
    <submittedName>
        <fullName evidence="9">Cytochrome P450</fullName>
    </submittedName>
</protein>
<proteinExistence type="inferred from homology"/>
<evidence type="ECO:0000313" key="9">
    <source>
        <dbReference type="EMBL" id="KAF2871963.1"/>
    </source>
</evidence>
<comment type="pathway">
    <text evidence="2">Mycotoxin biosynthesis.</text>
</comment>
<evidence type="ECO:0000256" key="1">
    <source>
        <dbReference type="ARBA" id="ARBA00001971"/>
    </source>
</evidence>
<dbReference type="PRINTS" id="PR00465">
    <property type="entry name" value="EP450IV"/>
</dbReference>
<keyword evidence="7" id="KW-0349">Heme</keyword>
<dbReference type="Proteomes" id="UP000481861">
    <property type="component" value="Unassembled WGS sequence"/>
</dbReference>
<evidence type="ECO:0000256" key="5">
    <source>
        <dbReference type="ARBA" id="ARBA00023002"/>
    </source>
</evidence>
<accession>A0A7C8MCD9</accession>
<dbReference type="InterPro" id="IPR002403">
    <property type="entry name" value="Cyt_P450_E_grp-IV"/>
</dbReference>
<dbReference type="PANTHER" id="PTHR46206:SF4">
    <property type="entry name" value="P450, PUTATIVE (EUROFUNG)-RELATED"/>
    <property type="match status" value="1"/>
</dbReference>
<evidence type="ECO:0000256" key="3">
    <source>
        <dbReference type="ARBA" id="ARBA00010617"/>
    </source>
</evidence>
<comment type="similarity">
    <text evidence="3">Belongs to the cytochrome P450 family.</text>
</comment>
<dbReference type="OrthoDB" id="1844152at2759"/>
<dbReference type="InterPro" id="IPR001128">
    <property type="entry name" value="Cyt_P450"/>
</dbReference>
<evidence type="ECO:0000256" key="4">
    <source>
        <dbReference type="ARBA" id="ARBA00022723"/>
    </source>
</evidence>
<gene>
    <name evidence="9" type="ORF">BDV95DRAFT_29817</name>
</gene>
<keyword evidence="5" id="KW-0560">Oxidoreductase</keyword>
<dbReference type="Pfam" id="PF00067">
    <property type="entry name" value="p450"/>
    <property type="match status" value="1"/>
</dbReference>
<dbReference type="PANTHER" id="PTHR46206">
    <property type="entry name" value="CYTOCHROME P450"/>
    <property type="match status" value="1"/>
</dbReference>
<feature type="binding site" description="axial binding residue" evidence="7">
    <location>
        <position position="388"/>
    </location>
    <ligand>
        <name>heme</name>
        <dbReference type="ChEBI" id="CHEBI:30413"/>
    </ligand>
    <ligandPart>
        <name>Fe</name>
        <dbReference type="ChEBI" id="CHEBI:18248"/>
    </ligandPart>
</feature>
<keyword evidence="10" id="KW-1185">Reference proteome</keyword>
<evidence type="ECO:0000256" key="8">
    <source>
        <dbReference type="SAM" id="MobiDB-lite"/>
    </source>
</evidence>
<evidence type="ECO:0000256" key="6">
    <source>
        <dbReference type="ARBA" id="ARBA00023004"/>
    </source>
</evidence>
<dbReference type="InterPro" id="IPR036396">
    <property type="entry name" value="Cyt_P450_sf"/>
</dbReference>
<keyword evidence="6 7" id="KW-0408">Iron</keyword>
<sequence>MEQAYIQEKDTPYLLQSLNADTLVLSPKYLPELRMLPVSKLSASQALVTSVLGQHSGVDVILKDRQGYDIARVQLTKGLTSLVPVLSRKVDGILAETLATCESARYTPVKVKDVVSALVLRITLLTFVGPELCEDAELQWAVEEFTEVVRDMAVFMLFIPEFLILVMRRFLPPTARMKRLHETVRRILFSKSGRDVKSSADFVSVLNHFVATSEVVNEKEMVAKFLVLMAGALHTTKMATGHALVDLCASPDCVAELRNEALREHPGQDDLPWQFEQVNQLKRLDSFLKESQRFNPPNYLSFDRIATSTFTLQDGTVIPKDTFISMPAGPMAMDPENYPNPHEFSATRFCGNDIPATASADTSKPQRPHDFVGTESSNIHWGRGRFTCPGRWYASAAMKVIVAQILRKYHVSFPAEKMHRLPNVYLDLIVEPNSKQTVLFRLR</sequence>
<dbReference type="Gene3D" id="1.10.630.10">
    <property type="entry name" value="Cytochrome P450"/>
    <property type="match status" value="1"/>
</dbReference>
<dbReference type="GO" id="GO:0020037">
    <property type="term" value="F:heme binding"/>
    <property type="evidence" value="ECO:0007669"/>
    <property type="project" value="InterPro"/>
</dbReference>
<evidence type="ECO:0000313" key="10">
    <source>
        <dbReference type="Proteomes" id="UP000481861"/>
    </source>
</evidence>
<dbReference type="GO" id="GO:0004497">
    <property type="term" value="F:monooxygenase activity"/>
    <property type="evidence" value="ECO:0007669"/>
    <property type="project" value="InterPro"/>
</dbReference>
<feature type="region of interest" description="Disordered" evidence="8">
    <location>
        <begin position="356"/>
        <end position="375"/>
    </location>
</feature>
<organism evidence="9 10">
    <name type="scientific">Massariosphaeria phaeospora</name>
    <dbReference type="NCBI Taxonomy" id="100035"/>
    <lineage>
        <taxon>Eukaryota</taxon>
        <taxon>Fungi</taxon>
        <taxon>Dikarya</taxon>
        <taxon>Ascomycota</taxon>
        <taxon>Pezizomycotina</taxon>
        <taxon>Dothideomycetes</taxon>
        <taxon>Pleosporomycetidae</taxon>
        <taxon>Pleosporales</taxon>
        <taxon>Pleosporales incertae sedis</taxon>
        <taxon>Massariosphaeria</taxon>
    </lineage>
</organism>
<dbReference type="SUPFAM" id="SSF48264">
    <property type="entry name" value="Cytochrome P450"/>
    <property type="match status" value="1"/>
</dbReference>
<dbReference type="EMBL" id="JAADJZ010000010">
    <property type="protein sequence ID" value="KAF2871963.1"/>
    <property type="molecule type" value="Genomic_DNA"/>
</dbReference>
<evidence type="ECO:0000256" key="2">
    <source>
        <dbReference type="ARBA" id="ARBA00004685"/>
    </source>
</evidence>
<comment type="caution">
    <text evidence="9">The sequence shown here is derived from an EMBL/GenBank/DDBJ whole genome shotgun (WGS) entry which is preliminary data.</text>
</comment>
<dbReference type="CDD" id="cd11041">
    <property type="entry name" value="CYP503A1-like"/>
    <property type="match status" value="1"/>
</dbReference>
<dbReference type="GO" id="GO:0016705">
    <property type="term" value="F:oxidoreductase activity, acting on paired donors, with incorporation or reduction of molecular oxygen"/>
    <property type="evidence" value="ECO:0007669"/>
    <property type="project" value="InterPro"/>
</dbReference>
<dbReference type="GO" id="GO:0005506">
    <property type="term" value="F:iron ion binding"/>
    <property type="evidence" value="ECO:0007669"/>
    <property type="project" value="InterPro"/>
</dbReference>
<keyword evidence="4 7" id="KW-0479">Metal-binding</keyword>
<dbReference type="AlphaFoldDB" id="A0A7C8MCD9"/>
<name>A0A7C8MCD9_9PLEO</name>
<reference evidence="9 10" key="1">
    <citation type="submission" date="2020-01" db="EMBL/GenBank/DDBJ databases">
        <authorList>
            <consortium name="DOE Joint Genome Institute"/>
            <person name="Haridas S."/>
            <person name="Albert R."/>
            <person name="Binder M."/>
            <person name="Bloem J."/>
            <person name="Labutti K."/>
            <person name="Salamov A."/>
            <person name="Andreopoulos B."/>
            <person name="Baker S.E."/>
            <person name="Barry K."/>
            <person name="Bills G."/>
            <person name="Bluhm B.H."/>
            <person name="Cannon C."/>
            <person name="Castanera R."/>
            <person name="Culley D.E."/>
            <person name="Daum C."/>
            <person name="Ezra D."/>
            <person name="Gonzalez J.B."/>
            <person name="Henrissat B."/>
            <person name="Kuo A."/>
            <person name="Liang C."/>
            <person name="Lipzen A."/>
            <person name="Lutzoni F."/>
            <person name="Magnuson J."/>
            <person name="Mondo S."/>
            <person name="Nolan M."/>
            <person name="Ohm R."/>
            <person name="Pangilinan J."/>
            <person name="Park H.-J.H."/>
            <person name="Ramirez L."/>
            <person name="Alfaro M."/>
            <person name="Sun H."/>
            <person name="Tritt A."/>
            <person name="Yoshinaga Y."/>
            <person name="Zwiers L.-H.L."/>
            <person name="Turgeon B.G."/>
            <person name="Goodwin S.B."/>
            <person name="Spatafora J.W."/>
            <person name="Crous P.W."/>
            <person name="Grigoriev I.V."/>
        </authorList>
    </citation>
    <scope>NUCLEOTIDE SEQUENCE [LARGE SCALE GENOMIC DNA]</scope>
    <source>
        <strain evidence="9 10">CBS 611.86</strain>
    </source>
</reference>